<reference evidence="2 3" key="1">
    <citation type="submission" date="2024-09" db="EMBL/GenBank/DDBJ databases">
        <authorList>
            <person name="Sun Q."/>
            <person name="Mori K."/>
        </authorList>
    </citation>
    <scope>NUCLEOTIDE SEQUENCE [LARGE SCALE GENOMIC DNA]</scope>
    <source>
        <strain evidence="2 3">CCM 7759</strain>
    </source>
</reference>
<dbReference type="RefSeq" id="WP_377471579.1">
    <property type="nucleotide sequence ID" value="NZ_JBHLWN010000071.1"/>
</dbReference>
<keyword evidence="3" id="KW-1185">Reference proteome</keyword>
<feature type="region of interest" description="Disordered" evidence="1">
    <location>
        <begin position="22"/>
        <end position="46"/>
    </location>
</feature>
<dbReference type="EMBL" id="JBHLWN010000071">
    <property type="protein sequence ID" value="MFC0214224.1"/>
    <property type="molecule type" value="Genomic_DNA"/>
</dbReference>
<protein>
    <submittedName>
        <fullName evidence="2">Uncharacterized protein</fullName>
    </submittedName>
</protein>
<evidence type="ECO:0000313" key="3">
    <source>
        <dbReference type="Proteomes" id="UP001589776"/>
    </source>
</evidence>
<organism evidence="2 3">
    <name type="scientific">Paenibacillus chartarius</name>
    <dbReference type="NCBI Taxonomy" id="747481"/>
    <lineage>
        <taxon>Bacteria</taxon>
        <taxon>Bacillati</taxon>
        <taxon>Bacillota</taxon>
        <taxon>Bacilli</taxon>
        <taxon>Bacillales</taxon>
        <taxon>Paenibacillaceae</taxon>
        <taxon>Paenibacillus</taxon>
    </lineage>
</organism>
<gene>
    <name evidence="2" type="ORF">ACFFK0_17485</name>
</gene>
<comment type="caution">
    <text evidence="2">The sequence shown here is derived from an EMBL/GenBank/DDBJ whole genome shotgun (WGS) entry which is preliminary data.</text>
</comment>
<name>A0ABV6DNJ9_9BACL</name>
<dbReference type="Proteomes" id="UP001589776">
    <property type="component" value="Unassembled WGS sequence"/>
</dbReference>
<accession>A0ABV6DNJ9</accession>
<proteinExistence type="predicted"/>
<evidence type="ECO:0000313" key="2">
    <source>
        <dbReference type="EMBL" id="MFC0214224.1"/>
    </source>
</evidence>
<sequence>MNEPNTPVKPDITNFDYIWGSDQDQYLEEDAPKGEPVEGENQQLNQ</sequence>
<evidence type="ECO:0000256" key="1">
    <source>
        <dbReference type="SAM" id="MobiDB-lite"/>
    </source>
</evidence>